<dbReference type="CDD" id="cd10280">
    <property type="entry name" value="PQQ_mGDH"/>
    <property type="match status" value="1"/>
</dbReference>
<keyword evidence="4" id="KW-1003">Cell membrane</keyword>
<evidence type="ECO:0000256" key="10">
    <source>
        <dbReference type="SAM" id="Phobius"/>
    </source>
</evidence>
<evidence type="ECO:0000256" key="1">
    <source>
        <dbReference type="ARBA" id="ARBA00001931"/>
    </source>
</evidence>
<dbReference type="Gene3D" id="2.140.10.10">
    <property type="entry name" value="Quinoprotein alcohol dehydrogenase-like superfamily"/>
    <property type="match status" value="2"/>
</dbReference>
<comment type="subcellular location">
    <subcellularLocation>
        <location evidence="2">Cell membrane</location>
        <topology evidence="2">Multi-pass membrane protein</topology>
    </subcellularLocation>
</comment>
<dbReference type="SUPFAM" id="SSF50998">
    <property type="entry name" value="Quinoprotein alcohol dehydrogenase-like"/>
    <property type="match status" value="1"/>
</dbReference>
<keyword evidence="8" id="KW-0560">Oxidoreductase</keyword>
<dbReference type="InterPro" id="IPR011047">
    <property type="entry name" value="Quinoprotein_ADH-like_sf"/>
</dbReference>
<keyword evidence="9 10" id="KW-0472">Membrane</keyword>
<keyword evidence="6" id="KW-0634">PQQ</keyword>
<accession>A0ABU7HYJ4</accession>
<feature type="transmembrane region" description="Helical" evidence="10">
    <location>
        <begin position="125"/>
        <end position="145"/>
    </location>
</feature>
<evidence type="ECO:0000256" key="4">
    <source>
        <dbReference type="ARBA" id="ARBA00022475"/>
    </source>
</evidence>
<dbReference type="InterPro" id="IPR017511">
    <property type="entry name" value="PQQ_mDH"/>
</dbReference>
<dbReference type="RefSeq" id="WP_330077295.1">
    <property type="nucleotide sequence ID" value="NZ_JAZDQJ010000041.1"/>
</dbReference>
<protein>
    <submittedName>
        <fullName evidence="12">Glucose/quinate/shikimate family membrane-bound PQQ-dependent dehydrogenase</fullName>
    </submittedName>
</protein>
<dbReference type="InterPro" id="IPR002372">
    <property type="entry name" value="PQQ_rpt_dom"/>
</dbReference>
<dbReference type="NCBIfam" id="TIGR03074">
    <property type="entry name" value="PQQ_membr_DH"/>
    <property type="match status" value="1"/>
</dbReference>
<evidence type="ECO:0000256" key="8">
    <source>
        <dbReference type="ARBA" id="ARBA00023002"/>
    </source>
</evidence>
<evidence type="ECO:0000256" key="6">
    <source>
        <dbReference type="ARBA" id="ARBA00022891"/>
    </source>
</evidence>
<evidence type="ECO:0000256" key="9">
    <source>
        <dbReference type="ARBA" id="ARBA00023136"/>
    </source>
</evidence>
<comment type="cofactor">
    <cofactor evidence="1">
        <name>pyrroloquinoline quinone</name>
        <dbReference type="ChEBI" id="CHEBI:58442"/>
    </cofactor>
</comment>
<dbReference type="SMART" id="SM00564">
    <property type="entry name" value="PQQ"/>
    <property type="match status" value="6"/>
</dbReference>
<evidence type="ECO:0000256" key="5">
    <source>
        <dbReference type="ARBA" id="ARBA00022692"/>
    </source>
</evidence>
<comment type="similarity">
    <text evidence="3">Belongs to the bacterial PQQ dehydrogenase family.</text>
</comment>
<organism evidence="12 13">
    <name type="scientific">Pseudomonas ulcerans</name>
    <dbReference type="NCBI Taxonomy" id="3115852"/>
    <lineage>
        <taxon>Bacteria</taxon>
        <taxon>Pseudomonadati</taxon>
        <taxon>Pseudomonadota</taxon>
        <taxon>Gammaproteobacteria</taxon>
        <taxon>Pseudomonadales</taxon>
        <taxon>Pseudomonadaceae</taxon>
        <taxon>Pseudomonas</taxon>
    </lineage>
</organism>
<dbReference type="Pfam" id="PF01011">
    <property type="entry name" value="PQQ"/>
    <property type="match status" value="1"/>
</dbReference>
<dbReference type="Proteomes" id="UP001335100">
    <property type="component" value="Unassembled WGS sequence"/>
</dbReference>
<evidence type="ECO:0000259" key="11">
    <source>
        <dbReference type="Pfam" id="PF01011"/>
    </source>
</evidence>
<feature type="transmembrane region" description="Helical" evidence="10">
    <location>
        <begin position="43"/>
        <end position="60"/>
    </location>
</feature>
<dbReference type="PANTHER" id="PTHR32303:SF4">
    <property type="entry name" value="QUINOPROTEIN GLUCOSE DEHYDROGENASE"/>
    <property type="match status" value="1"/>
</dbReference>
<feature type="transmembrane region" description="Helical" evidence="10">
    <location>
        <begin position="89"/>
        <end position="113"/>
    </location>
</feature>
<feature type="transmembrane region" description="Helical" evidence="10">
    <location>
        <begin position="67"/>
        <end position="83"/>
    </location>
</feature>
<evidence type="ECO:0000313" key="12">
    <source>
        <dbReference type="EMBL" id="MEE1936625.1"/>
    </source>
</evidence>
<gene>
    <name evidence="12" type="ORF">V0R50_25665</name>
</gene>
<feature type="transmembrane region" description="Helical" evidence="10">
    <location>
        <begin position="12"/>
        <end position="31"/>
    </location>
</feature>
<evidence type="ECO:0000256" key="7">
    <source>
        <dbReference type="ARBA" id="ARBA00022989"/>
    </source>
</evidence>
<comment type="caution">
    <text evidence="12">The sequence shown here is derived from an EMBL/GenBank/DDBJ whole genome shotgun (WGS) entry which is preliminary data.</text>
</comment>
<keyword evidence="13" id="KW-1185">Reference proteome</keyword>
<evidence type="ECO:0000256" key="2">
    <source>
        <dbReference type="ARBA" id="ARBA00004651"/>
    </source>
</evidence>
<reference evidence="12 13" key="1">
    <citation type="submission" date="2024-01" db="EMBL/GenBank/DDBJ databases">
        <title>Unpublished Manusciprt.</title>
        <authorList>
            <person name="Duman M."/>
            <person name="Valdes E.G."/>
            <person name="Ajmi N."/>
            <person name="Altun S."/>
            <person name="Saticioglu I.B."/>
        </authorList>
    </citation>
    <scope>NUCLEOTIDE SEQUENCE [LARGE SCALE GENOMIC DNA]</scope>
    <source>
        <strain evidence="12 13">148P</strain>
    </source>
</reference>
<evidence type="ECO:0000313" key="13">
    <source>
        <dbReference type="Proteomes" id="UP001335100"/>
    </source>
</evidence>
<sequence>MTPQPQASGLSKLILIGLGMIVALLGLALAAGGVRLTSLGGSWYFLVGGVAMALAGILIALRKPAGAWLYAVFLVGTAVWALADTDRSFWPMFSRLFMFSVIGVVVALVYPTLKRAAGASAGRGAYGVAGVLAIAAAVTVVNMFLPHPSVPATGKGPGLTKVDPANAQKDWAHYGNTEGGSRFAALDQINRDTVNKLQVAWTYHTGDVALSDGNGAEDQLTPLQIGNKVFICTPHNNLIALDADSGKELWKNPINAQSKVWQRCRGMAYFDATQPVVQPSQPNSSAVIAASVPAGANCQRRLLTNTIDARLIAVDADTGEFCQGFGNNGQVDLKAGLGEVPDSYYQLSSAPLMAGTTVVVGGRVADNVQTDMPGGVIRGFDVITGAMRWAFDPGNPADKQAPADGSSYVRSTPNSWAPMSYDPAMNTVFLPMGSSSTDIYGAERTALNHKYGASVLAVDASTGAEKWVYQTVHNDLWDFDLPMQPSLIDFTKDDGSSVPALVIGTKAGQIFVLDRATGQPLTKVEEVPVKAAGIPNEQYSPTQPKSVGMPQIGAQTLTESDMWGATPYDQLLCRIDFKKMRYDGLYTAPGTDLSLSFPGSLGGMNWGSLSTDPVHGFIFVNDMRLGLWIQMIPSANKGQAAGGGEALNTGMGAVPLKGTPYAVNKNRFLSVAGIPCQAPPYGTLTAIDMKTKQIAWQVPVGTVEDTGPLGIRMHLPLPIGLPTLGGTLSTQGGLVFIAGTQDFYLRAFDSGNGQEIWKARLPVGSQGGPMTYVSPKTGKQYVVITAGGARQSTDRGDYVIAYALP</sequence>
<proteinExistence type="inferred from homology"/>
<evidence type="ECO:0000256" key="3">
    <source>
        <dbReference type="ARBA" id="ARBA00008156"/>
    </source>
</evidence>
<keyword evidence="5 10" id="KW-0812">Transmembrane</keyword>
<dbReference type="PANTHER" id="PTHR32303">
    <property type="entry name" value="QUINOPROTEIN ALCOHOL DEHYDROGENASE (CYTOCHROME C)"/>
    <property type="match status" value="1"/>
</dbReference>
<keyword evidence="7 10" id="KW-1133">Transmembrane helix</keyword>
<dbReference type="InterPro" id="IPR018391">
    <property type="entry name" value="PQQ_b-propeller_rpt"/>
</dbReference>
<feature type="domain" description="Pyrrolo-quinoline quinone repeat" evidence="11">
    <location>
        <begin position="171"/>
        <end position="782"/>
    </location>
</feature>
<dbReference type="PROSITE" id="PS00364">
    <property type="entry name" value="BACTERIAL_PQQ_2"/>
    <property type="match status" value="1"/>
</dbReference>
<dbReference type="EMBL" id="JAZDQJ010000041">
    <property type="protein sequence ID" value="MEE1936625.1"/>
    <property type="molecule type" value="Genomic_DNA"/>
</dbReference>
<dbReference type="InterPro" id="IPR001479">
    <property type="entry name" value="Quinoprotein_DH_CS"/>
</dbReference>
<name>A0ABU7HYJ4_9PSED</name>